<organism evidence="1 2">
    <name type="scientific">Rangifer tarandus platyrhynchus</name>
    <name type="common">Svalbard reindeer</name>
    <dbReference type="NCBI Taxonomy" id="3082113"/>
    <lineage>
        <taxon>Eukaryota</taxon>
        <taxon>Metazoa</taxon>
        <taxon>Chordata</taxon>
        <taxon>Craniata</taxon>
        <taxon>Vertebrata</taxon>
        <taxon>Euteleostomi</taxon>
        <taxon>Mammalia</taxon>
        <taxon>Eutheria</taxon>
        <taxon>Laurasiatheria</taxon>
        <taxon>Artiodactyla</taxon>
        <taxon>Ruminantia</taxon>
        <taxon>Pecora</taxon>
        <taxon>Cervidae</taxon>
        <taxon>Odocoileinae</taxon>
        <taxon>Rangifer</taxon>
    </lineage>
</organism>
<name>A0AC59ZUG7_RANTA</name>
<evidence type="ECO:0000313" key="1">
    <source>
        <dbReference type="EMBL" id="CAN0513526.1"/>
    </source>
</evidence>
<reference evidence="1" key="2">
    <citation type="submission" date="2025-03" db="EMBL/GenBank/DDBJ databases">
        <authorList>
            <consortium name="ELIXIR-Norway"/>
            <consortium name="Elixir Norway"/>
        </authorList>
    </citation>
    <scope>NUCLEOTIDE SEQUENCE</scope>
</reference>
<protein>
    <submittedName>
        <fullName evidence="1">Uncharacterized protein</fullName>
    </submittedName>
</protein>
<accession>A0AC59ZUG7</accession>
<dbReference type="EMBL" id="OX596088">
    <property type="protein sequence ID" value="CAN0513526.1"/>
    <property type="molecule type" value="Genomic_DNA"/>
</dbReference>
<proteinExistence type="predicted"/>
<dbReference type="Proteomes" id="UP001162501">
    <property type="component" value="Chromosome 4"/>
</dbReference>
<reference evidence="1" key="1">
    <citation type="submission" date="2023-05" db="EMBL/GenBank/DDBJ databases">
        <authorList>
            <consortium name="ELIXIR-Norway"/>
        </authorList>
    </citation>
    <scope>NUCLEOTIDE SEQUENCE</scope>
</reference>
<gene>
    <name evidence="1" type="ORF">MRATA1EN22A_LOCUS23264</name>
</gene>
<sequence>GVDVVGLAPPAFNSGGAGPLDLTESWHVRLTFSQKFREVGVTLHILKPSTRCNVILSV</sequence>
<feature type="non-terminal residue" evidence="1">
    <location>
        <position position="58"/>
    </location>
</feature>
<feature type="non-terminal residue" evidence="1">
    <location>
        <position position="1"/>
    </location>
</feature>
<evidence type="ECO:0000313" key="2">
    <source>
        <dbReference type="Proteomes" id="UP001162501"/>
    </source>
</evidence>